<keyword evidence="3" id="KW-1185">Reference proteome</keyword>
<dbReference type="Proteomes" id="UP001302120">
    <property type="component" value="Unassembled WGS sequence"/>
</dbReference>
<protein>
    <submittedName>
        <fullName evidence="2">DUF2752 domain-containing protein</fullName>
    </submittedName>
</protein>
<dbReference type="RefSeq" id="WP_323197846.1">
    <property type="nucleotide sequence ID" value="NZ_JAYGHG010000046.1"/>
</dbReference>
<keyword evidence="1" id="KW-0472">Membrane</keyword>
<name>A0ABU5UJ53_9CYAN</name>
<evidence type="ECO:0000313" key="3">
    <source>
        <dbReference type="Proteomes" id="UP001302120"/>
    </source>
</evidence>
<sequence length="163" mass="18639">MFQLSSYPLSYQGKLLRWGILGFSYAPLIGTYFYNQNYKIAFLVCPIRHLTGIPCPTCGMTRSFMAIGRGDLSQALAEHLFGPLLFASFLVAIVHITLELLTRHRITAFYCHLLRLKKLQILGLLILFIYYFCRLYHISQTGEMYIAFSTSPLGQLFPTVNVK</sequence>
<evidence type="ECO:0000256" key="1">
    <source>
        <dbReference type="SAM" id="Phobius"/>
    </source>
</evidence>
<dbReference type="EMBL" id="JAYGHG010000046">
    <property type="protein sequence ID" value="MEA5583547.1"/>
    <property type="molecule type" value="Genomic_DNA"/>
</dbReference>
<keyword evidence="1" id="KW-1133">Transmembrane helix</keyword>
<dbReference type="Pfam" id="PF10825">
    <property type="entry name" value="DUF2752"/>
    <property type="match status" value="1"/>
</dbReference>
<accession>A0ABU5UJ53</accession>
<reference evidence="2 3" key="1">
    <citation type="submission" date="2023-12" db="EMBL/GenBank/DDBJ databases">
        <title>Baltic Sea Cyanobacteria.</title>
        <authorList>
            <person name="Delbaje E."/>
            <person name="Fewer D.P."/>
            <person name="Shishido T.K."/>
        </authorList>
    </citation>
    <scope>NUCLEOTIDE SEQUENCE [LARGE SCALE GENOMIC DNA]</scope>
    <source>
        <strain evidence="2 3">UHCC-0300</strain>
    </source>
</reference>
<keyword evidence="1" id="KW-0812">Transmembrane</keyword>
<organism evidence="2 3">
    <name type="scientific">Nodularia harveyana UHCC-0300</name>
    <dbReference type="NCBI Taxonomy" id="2974287"/>
    <lineage>
        <taxon>Bacteria</taxon>
        <taxon>Bacillati</taxon>
        <taxon>Cyanobacteriota</taxon>
        <taxon>Cyanophyceae</taxon>
        <taxon>Nostocales</taxon>
        <taxon>Nodulariaceae</taxon>
        <taxon>Nodularia</taxon>
    </lineage>
</organism>
<gene>
    <name evidence="2" type="ORF">VB620_19660</name>
</gene>
<feature type="transmembrane region" description="Helical" evidence="1">
    <location>
        <begin position="80"/>
        <end position="98"/>
    </location>
</feature>
<proteinExistence type="predicted"/>
<comment type="caution">
    <text evidence="2">The sequence shown here is derived from an EMBL/GenBank/DDBJ whole genome shotgun (WGS) entry which is preliminary data.</text>
</comment>
<feature type="transmembrane region" description="Helical" evidence="1">
    <location>
        <begin position="119"/>
        <end position="138"/>
    </location>
</feature>
<feature type="transmembrane region" description="Helical" evidence="1">
    <location>
        <begin position="15"/>
        <end position="34"/>
    </location>
</feature>
<evidence type="ECO:0000313" key="2">
    <source>
        <dbReference type="EMBL" id="MEA5583547.1"/>
    </source>
</evidence>
<dbReference type="InterPro" id="IPR021215">
    <property type="entry name" value="DUF2752"/>
</dbReference>